<dbReference type="SUPFAM" id="SSF81383">
    <property type="entry name" value="F-box domain"/>
    <property type="match status" value="1"/>
</dbReference>
<dbReference type="Pfam" id="PF12937">
    <property type="entry name" value="F-box-like"/>
    <property type="match status" value="1"/>
</dbReference>
<sequence>MLPQPDDVKLGDVPEKLSPQPISMTDAKCSISNLPNELLAMVFAYHMIHQLLDVMLVCTMWRDVVYGFPYLWGYLALRADKRIIGALPGAIRITSVISWFNILPARGILPSMEM</sequence>
<evidence type="ECO:0000313" key="3">
    <source>
        <dbReference type="Proteomes" id="UP000006514"/>
    </source>
</evidence>
<reference evidence="3" key="1">
    <citation type="journal article" date="2012" name="Science">
        <title>The Paleozoic origin of enzymatic lignin decomposition reconstructed from 31 fungal genomes.</title>
        <authorList>
            <person name="Floudas D."/>
            <person name="Binder M."/>
            <person name="Riley R."/>
            <person name="Barry K."/>
            <person name="Blanchette R.A."/>
            <person name="Henrissat B."/>
            <person name="Martinez A.T."/>
            <person name="Otillar R."/>
            <person name="Spatafora J.W."/>
            <person name="Yadav J.S."/>
            <person name="Aerts A."/>
            <person name="Benoit I."/>
            <person name="Boyd A."/>
            <person name="Carlson A."/>
            <person name="Copeland A."/>
            <person name="Coutinho P.M."/>
            <person name="de Vries R.P."/>
            <person name="Ferreira P."/>
            <person name="Findley K."/>
            <person name="Foster B."/>
            <person name="Gaskell J."/>
            <person name="Glotzer D."/>
            <person name="Gorecki P."/>
            <person name="Heitman J."/>
            <person name="Hesse C."/>
            <person name="Hori C."/>
            <person name="Igarashi K."/>
            <person name="Jurgens J.A."/>
            <person name="Kallen N."/>
            <person name="Kersten P."/>
            <person name="Kohler A."/>
            <person name="Kuees U."/>
            <person name="Kumar T.K.A."/>
            <person name="Kuo A."/>
            <person name="LaButti K."/>
            <person name="Larrondo L.F."/>
            <person name="Lindquist E."/>
            <person name="Ling A."/>
            <person name="Lombard V."/>
            <person name="Lucas S."/>
            <person name="Lundell T."/>
            <person name="Martin R."/>
            <person name="McLaughlin D.J."/>
            <person name="Morgenstern I."/>
            <person name="Morin E."/>
            <person name="Murat C."/>
            <person name="Nagy L.G."/>
            <person name="Nolan M."/>
            <person name="Ohm R.A."/>
            <person name="Patyshakuliyeva A."/>
            <person name="Rokas A."/>
            <person name="Ruiz-Duenas F.J."/>
            <person name="Sabat G."/>
            <person name="Salamov A."/>
            <person name="Samejima M."/>
            <person name="Schmutz J."/>
            <person name="Slot J.C."/>
            <person name="St John F."/>
            <person name="Stenlid J."/>
            <person name="Sun H."/>
            <person name="Sun S."/>
            <person name="Syed K."/>
            <person name="Tsang A."/>
            <person name="Wiebenga A."/>
            <person name="Young D."/>
            <person name="Pisabarro A."/>
            <person name="Eastwood D.C."/>
            <person name="Martin F."/>
            <person name="Cullen D."/>
            <person name="Grigoriev I.V."/>
            <person name="Hibbett D.S."/>
        </authorList>
    </citation>
    <scope>NUCLEOTIDE SEQUENCE [LARGE SCALE GENOMIC DNA]</scope>
    <source>
        <strain evidence="3">TFB10046</strain>
    </source>
</reference>
<evidence type="ECO:0000313" key="2">
    <source>
        <dbReference type="EMBL" id="EJD32972.1"/>
    </source>
</evidence>
<organism evidence="2 3">
    <name type="scientific">Auricularia subglabra (strain TFB-10046 / SS5)</name>
    <name type="common">White-rot fungus</name>
    <name type="synonym">Auricularia delicata (strain TFB10046)</name>
    <dbReference type="NCBI Taxonomy" id="717982"/>
    <lineage>
        <taxon>Eukaryota</taxon>
        <taxon>Fungi</taxon>
        <taxon>Dikarya</taxon>
        <taxon>Basidiomycota</taxon>
        <taxon>Agaricomycotina</taxon>
        <taxon>Agaricomycetes</taxon>
        <taxon>Auriculariales</taxon>
        <taxon>Auriculariaceae</taxon>
        <taxon>Auricularia</taxon>
    </lineage>
</organism>
<dbReference type="AlphaFoldDB" id="J0D2V5"/>
<name>J0D2V5_AURST</name>
<feature type="domain" description="F-box" evidence="1">
    <location>
        <begin position="28"/>
        <end position="75"/>
    </location>
</feature>
<dbReference type="Proteomes" id="UP000006514">
    <property type="component" value="Unassembled WGS sequence"/>
</dbReference>
<dbReference type="InterPro" id="IPR036047">
    <property type="entry name" value="F-box-like_dom_sf"/>
</dbReference>
<dbReference type="KEGG" id="adl:AURDEDRAFT_177938"/>
<dbReference type="EMBL" id="JH688521">
    <property type="protein sequence ID" value="EJD32972.1"/>
    <property type="molecule type" value="Genomic_DNA"/>
</dbReference>
<dbReference type="InterPro" id="IPR001810">
    <property type="entry name" value="F-box_dom"/>
</dbReference>
<evidence type="ECO:0000259" key="1">
    <source>
        <dbReference type="PROSITE" id="PS50181"/>
    </source>
</evidence>
<accession>J0D2V5</accession>
<gene>
    <name evidence="2" type="ORF">AURDEDRAFT_177938</name>
</gene>
<dbReference type="OrthoDB" id="3229088at2759"/>
<dbReference type="PROSITE" id="PS50181">
    <property type="entry name" value="FBOX"/>
    <property type="match status" value="1"/>
</dbReference>
<proteinExistence type="predicted"/>
<protein>
    <recommendedName>
        <fullName evidence="1">F-box domain-containing protein</fullName>
    </recommendedName>
</protein>
<dbReference type="Gene3D" id="1.20.1280.50">
    <property type="match status" value="1"/>
</dbReference>
<keyword evidence="3" id="KW-1185">Reference proteome</keyword>
<dbReference type="InParanoid" id="J0D2V5"/>